<feature type="region of interest" description="Disordered" evidence="1">
    <location>
        <begin position="417"/>
        <end position="445"/>
    </location>
</feature>
<organism evidence="2 3">
    <name type="scientific">Komagataella pastoris</name>
    <name type="common">Yeast</name>
    <name type="synonym">Pichia pastoris</name>
    <dbReference type="NCBI Taxonomy" id="4922"/>
    <lineage>
        <taxon>Eukaryota</taxon>
        <taxon>Fungi</taxon>
        <taxon>Dikarya</taxon>
        <taxon>Ascomycota</taxon>
        <taxon>Saccharomycotina</taxon>
        <taxon>Pichiomycetes</taxon>
        <taxon>Pichiales</taxon>
        <taxon>Pichiaceae</taxon>
        <taxon>Komagataella</taxon>
    </lineage>
</organism>
<name>A0A1B2JAR4_PICPA</name>
<dbReference type="AlphaFoldDB" id="A0A1B2JAR4"/>
<dbReference type="Proteomes" id="UP000094565">
    <property type="component" value="Chromosome 2"/>
</dbReference>
<gene>
    <name evidence="2" type="ORF">ATY40_BA7501992</name>
</gene>
<dbReference type="InterPro" id="IPR035899">
    <property type="entry name" value="DBL_dom_sf"/>
</dbReference>
<proteinExistence type="predicted"/>
<dbReference type="Gene3D" id="1.20.900.10">
    <property type="entry name" value="Dbl homology (DH) domain"/>
    <property type="match status" value="1"/>
</dbReference>
<dbReference type="EMBL" id="CP014585">
    <property type="protein sequence ID" value="ANZ75096.1"/>
    <property type="molecule type" value="Genomic_DNA"/>
</dbReference>
<keyword evidence="3" id="KW-1185">Reference proteome</keyword>
<accession>A0A1B2JAR4</accession>
<protein>
    <submittedName>
        <fullName evidence="2">BA75_01992T0</fullName>
    </submittedName>
</protein>
<dbReference type="OrthoDB" id="4035999at2759"/>
<sequence>MEKVRTYLVHDLCKTEAEYLVNLRGLEECCKLNVVKDSRLFDQGIRDEQMEKQLEKGKQLHKVTLQLLRKHEDLQLCLEQTRSQIDLQLSSFLDWLNEMLKVYSSYIQWFHQDTHQLASEAHLKRRPLVRIRYLQKFVSKLSECSTWRLGYLKQALDGLLQAARQKDESERHNSMFHSIDFSNVKCLESMAVVGATFDSHNIRHRDAAQLRLSHPEHGVFDYQIEIIGVRATGSDSLEQIALCNLEEANSSLLFPPFTKHSLKLGKISESFIVLDHATNPHITLTVSFKNSYMTDKWAKISHEFFTAPTVASASKFKGLSILIPATESSFSKNKALPPIKSELHQSRNLSPTSASSEVRVPHPYARNLNLKGLVTAENTSEIMEAKEPTPDETFVFERNTPEKKAIETKPMIYVSSADGKQSKTNGDLRVIEDPSTPETSPDVVPDATECTTPKVDLSAFAQYRPFNETVTKSDSIKKSRRKSIFSAFTLSKKSQKEKPNQLKSLYIDTTDTLNKPIVSDLPRAESESIYEQQNQSNTTLGTTTTFTTLKATETCNGVDANDAETILSKPQMQLQGPFAQSTDELPYTDERLTQEEEHFLTHSITIITTQARICVWRNNLWENVDPAGNTLTIKVNVLAKQSYFLAYEKGEEMPSMMISLSSEKVKASSFSGLDISLQSKYNKYLIRCQSSKALNSLLSSITRPLEDSQSHLQPALKSKLSFMSHDSSASSTYFSEAGTAATSMTSISAINEDILSLGKPSLNIVIPKSRNSSAVSLVSPQDSFFNSNSSSYDSLKSRPSFELLLLKNFQVVVNNIKGSLFLYSLVKSPDFFKLIVDGTSVQTIFPSSCVELLTPTTVKLGLEEPLTLQFKNKSTTRHFYDIVST</sequence>
<evidence type="ECO:0000313" key="2">
    <source>
        <dbReference type="EMBL" id="ANZ75096.1"/>
    </source>
</evidence>
<evidence type="ECO:0000256" key="1">
    <source>
        <dbReference type="SAM" id="MobiDB-lite"/>
    </source>
</evidence>
<reference evidence="2 3" key="1">
    <citation type="submission" date="2016-02" db="EMBL/GenBank/DDBJ databases">
        <title>Comparative genomic and transcriptomic foundation for Pichia pastoris.</title>
        <authorList>
            <person name="Love K.R."/>
            <person name="Shah K.A."/>
            <person name="Whittaker C.A."/>
            <person name="Wu J."/>
            <person name="Bartlett M.C."/>
            <person name="Ma D."/>
            <person name="Leeson R.L."/>
            <person name="Priest M."/>
            <person name="Young S.K."/>
            <person name="Love J.C."/>
        </authorList>
    </citation>
    <scope>NUCLEOTIDE SEQUENCE [LARGE SCALE GENOMIC DNA]</scope>
    <source>
        <strain evidence="2 3">ATCC 28485</strain>
    </source>
</reference>
<evidence type="ECO:0000313" key="3">
    <source>
        <dbReference type="Proteomes" id="UP000094565"/>
    </source>
</evidence>